<dbReference type="Pfam" id="PF00672">
    <property type="entry name" value="HAMP"/>
    <property type="match status" value="1"/>
</dbReference>
<dbReference type="Gene3D" id="1.10.287.130">
    <property type="match status" value="1"/>
</dbReference>
<feature type="domain" description="Histidine kinase" evidence="12">
    <location>
        <begin position="243"/>
        <end position="451"/>
    </location>
</feature>
<dbReference type="PRINTS" id="PR00344">
    <property type="entry name" value="BCTRLSENSOR"/>
</dbReference>
<dbReference type="EC" id="2.7.13.3" evidence="3"/>
<keyword evidence="15" id="KW-1185">Reference proteome</keyword>
<name>A0ABN2KU10_9MICO</name>
<dbReference type="SMART" id="SM00388">
    <property type="entry name" value="HisKA"/>
    <property type="match status" value="1"/>
</dbReference>
<dbReference type="Proteomes" id="UP001501475">
    <property type="component" value="Unassembled WGS sequence"/>
</dbReference>
<dbReference type="Gene3D" id="3.30.565.10">
    <property type="entry name" value="Histidine kinase-like ATPase, C-terminal domain"/>
    <property type="match status" value="1"/>
</dbReference>
<dbReference type="Pfam" id="PF00512">
    <property type="entry name" value="HisKA"/>
    <property type="match status" value="1"/>
</dbReference>
<dbReference type="PROSITE" id="PS50885">
    <property type="entry name" value="HAMP"/>
    <property type="match status" value="1"/>
</dbReference>
<dbReference type="SMART" id="SM00387">
    <property type="entry name" value="HATPase_c"/>
    <property type="match status" value="1"/>
</dbReference>
<keyword evidence="14" id="KW-0547">Nucleotide-binding</keyword>
<evidence type="ECO:0000256" key="4">
    <source>
        <dbReference type="ARBA" id="ARBA00022553"/>
    </source>
</evidence>
<dbReference type="InterPro" id="IPR003660">
    <property type="entry name" value="HAMP_dom"/>
</dbReference>
<evidence type="ECO:0000256" key="6">
    <source>
        <dbReference type="ARBA" id="ARBA00022692"/>
    </source>
</evidence>
<evidence type="ECO:0000256" key="11">
    <source>
        <dbReference type="SAM" id="Phobius"/>
    </source>
</evidence>
<dbReference type="CDD" id="cd00082">
    <property type="entry name" value="HisKA"/>
    <property type="match status" value="1"/>
</dbReference>
<dbReference type="InterPro" id="IPR005467">
    <property type="entry name" value="His_kinase_dom"/>
</dbReference>
<dbReference type="InterPro" id="IPR036097">
    <property type="entry name" value="HisK_dim/P_sf"/>
</dbReference>
<feature type="transmembrane region" description="Helical" evidence="11">
    <location>
        <begin position="12"/>
        <end position="34"/>
    </location>
</feature>
<gene>
    <name evidence="14" type="ORF">GCM10009810_26190</name>
</gene>
<protein>
    <recommendedName>
        <fullName evidence="3">histidine kinase</fullName>
        <ecNumber evidence="3">2.7.13.3</ecNumber>
    </recommendedName>
</protein>
<feature type="domain" description="HAMP" evidence="13">
    <location>
        <begin position="182"/>
        <end position="235"/>
    </location>
</feature>
<dbReference type="GO" id="GO:0005524">
    <property type="term" value="F:ATP binding"/>
    <property type="evidence" value="ECO:0007669"/>
    <property type="project" value="UniProtKB-KW"/>
</dbReference>
<evidence type="ECO:0000259" key="13">
    <source>
        <dbReference type="PROSITE" id="PS50885"/>
    </source>
</evidence>
<proteinExistence type="predicted"/>
<sequence length="453" mass="47739">MGLRQSIRGRVVVVVLTAFAAIGLIAVAVLATIVSHVLRTQAQSTTSATAGWIAEELTTTDPKTVVAEHVLPPGSERVIQILDADGRLVAATPPGLAPLTTARGREHQTVMTTLDGIPDFDSDNFALAVTGAPDRNGAMLTVAVASPASLEEGPTAALVAGFVLTGIGLLMSVWLGVLYAVDAALRPVEAMRAEVQSISDIGSSRSVAIPDGEDEFTRLATTLNDLLDRLRTSDAARRAFVADAGHELRSPLAAARVTVEHLAIAHYDKSECEQSLAKLGLAIDRLSAVVDDLFVLARLGDPGARSVSVPVDLDDVTLNAVRALPGQTPVSLELAPARVLGDAGLLDRVVRNLLDNALRHADSAMRVRVENTGESAVLTVDNDGAPVPEHLREMVFQRFVRLDEARDRDRGGSGLGLAVVADTVARYGGRVHTNVADDGWCRFVVDLPLAASD</sequence>
<keyword evidence="4" id="KW-0597">Phosphoprotein</keyword>
<keyword evidence="14" id="KW-0067">ATP-binding</keyword>
<dbReference type="InterPro" id="IPR003594">
    <property type="entry name" value="HATPase_dom"/>
</dbReference>
<dbReference type="PANTHER" id="PTHR45436">
    <property type="entry name" value="SENSOR HISTIDINE KINASE YKOH"/>
    <property type="match status" value="1"/>
</dbReference>
<dbReference type="PROSITE" id="PS50109">
    <property type="entry name" value="HIS_KIN"/>
    <property type="match status" value="1"/>
</dbReference>
<evidence type="ECO:0000256" key="10">
    <source>
        <dbReference type="ARBA" id="ARBA00023136"/>
    </source>
</evidence>
<evidence type="ECO:0000313" key="15">
    <source>
        <dbReference type="Proteomes" id="UP001501475"/>
    </source>
</evidence>
<evidence type="ECO:0000256" key="8">
    <source>
        <dbReference type="ARBA" id="ARBA00022989"/>
    </source>
</evidence>
<organism evidence="14 15">
    <name type="scientific">Nostocoides vanveenii</name>
    <dbReference type="NCBI Taxonomy" id="330835"/>
    <lineage>
        <taxon>Bacteria</taxon>
        <taxon>Bacillati</taxon>
        <taxon>Actinomycetota</taxon>
        <taxon>Actinomycetes</taxon>
        <taxon>Micrococcales</taxon>
        <taxon>Intrasporangiaceae</taxon>
        <taxon>Nostocoides</taxon>
    </lineage>
</organism>
<dbReference type="SMART" id="SM00304">
    <property type="entry name" value="HAMP"/>
    <property type="match status" value="1"/>
</dbReference>
<dbReference type="SUPFAM" id="SSF47384">
    <property type="entry name" value="Homodimeric domain of signal transducing histidine kinase"/>
    <property type="match status" value="1"/>
</dbReference>
<comment type="subcellular location">
    <subcellularLocation>
        <location evidence="2">Cell membrane</location>
    </subcellularLocation>
</comment>
<dbReference type="RefSeq" id="WP_344067130.1">
    <property type="nucleotide sequence ID" value="NZ_BAAAPN010000057.1"/>
</dbReference>
<evidence type="ECO:0000313" key="14">
    <source>
        <dbReference type="EMBL" id="GAA1766102.1"/>
    </source>
</evidence>
<accession>A0ABN2KU10</accession>
<evidence type="ECO:0000256" key="9">
    <source>
        <dbReference type="ARBA" id="ARBA00023012"/>
    </source>
</evidence>
<dbReference type="InterPro" id="IPR004358">
    <property type="entry name" value="Sig_transdc_His_kin-like_C"/>
</dbReference>
<reference evidence="14 15" key="1">
    <citation type="journal article" date="2019" name="Int. J. Syst. Evol. Microbiol.">
        <title>The Global Catalogue of Microorganisms (GCM) 10K type strain sequencing project: providing services to taxonomists for standard genome sequencing and annotation.</title>
        <authorList>
            <consortium name="The Broad Institute Genomics Platform"/>
            <consortium name="The Broad Institute Genome Sequencing Center for Infectious Disease"/>
            <person name="Wu L."/>
            <person name="Ma J."/>
        </authorList>
    </citation>
    <scope>NUCLEOTIDE SEQUENCE [LARGE SCALE GENOMIC DNA]</scope>
    <source>
        <strain evidence="14 15">JCM 15591</strain>
    </source>
</reference>
<evidence type="ECO:0000256" key="2">
    <source>
        <dbReference type="ARBA" id="ARBA00004236"/>
    </source>
</evidence>
<feature type="transmembrane region" description="Helical" evidence="11">
    <location>
        <begin position="156"/>
        <end position="181"/>
    </location>
</feature>
<comment type="caution">
    <text evidence="14">The sequence shown here is derived from an EMBL/GenBank/DDBJ whole genome shotgun (WGS) entry which is preliminary data.</text>
</comment>
<keyword evidence="8 11" id="KW-1133">Transmembrane helix</keyword>
<evidence type="ECO:0000256" key="3">
    <source>
        <dbReference type="ARBA" id="ARBA00012438"/>
    </source>
</evidence>
<dbReference type="EMBL" id="BAAAPN010000057">
    <property type="protein sequence ID" value="GAA1766102.1"/>
    <property type="molecule type" value="Genomic_DNA"/>
</dbReference>
<evidence type="ECO:0000256" key="5">
    <source>
        <dbReference type="ARBA" id="ARBA00022679"/>
    </source>
</evidence>
<keyword evidence="6 11" id="KW-0812">Transmembrane</keyword>
<keyword evidence="5" id="KW-0808">Transferase</keyword>
<dbReference type="Pfam" id="PF02518">
    <property type="entry name" value="HATPase_c"/>
    <property type="match status" value="1"/>
</dbReference>
<dbReference type="PANTHER" id="PTHR45436:SF5">
    <property type="entry name" value="SENSOR HISTIDINE KINASE TRCS"/>
    <property type="match status" value="1"/>
</dbReference>
<dbReference type="InterPro" id="IPR050428">
    <property type="entry name" value="TCS_sensor_his_kinase"/>
</dbReference>
<evidence type="ECO:0000256" key="1">
    <source>
        <dbReference type="ARBA" id="ARBA00000085"/>
    </source>
</evidence>
<keyword evidence="7" id="KW-0418">Kinase</keyword>
<dbReference type="InterPro" id="IPR036890">
    <property type="entry name" value="HATPase_C_sf"/>
</dbReference>
<evidence type="ECO:0000256" key="7">
    <source>
        <dbReference type="ARBA" id="ARBA00022777"/>
    </source>
</evidence>
<keyword evidence="10 11" id="KW-0472">Membrane</keyword>
<keyword evidence="9" id="KW-0902">Two-component regulatory system</keyword>
<dbReference type="SUPFAM" id="SSF55874">
    <property type="entry name" value="ATPase domain of HSP90 chaperone/DNA topoisomerase II/histidine kinase"/>
    <property type="match status" value="1"/>
</dbReference>
<dbReference type="InterPro" id="IPR003661">
    <property type="entry name" value="HisK_dim/P_dom"/>
</dbReference>
<comment type="catalytic activity">
    <reaction evidence="1">
        <text>ATP + protein L-histidine = ADP + protein N-phospho-L-histidine.</text>
        <dbReference type="EC" id="2.7.13.3"/>
    </reaction>
</comment>
<evidence type="ECO:0000259" key="12">
    <source>
        <dbReference type="PROSITE" id="PS50109"/>
    </source>
</evidence>